<keyword evidence="2" id="KW-0472">Membrane</keyword>
<name>A0A7R8CZC0_LEPSM</name>
<feature type="transmembrane region" description="Helical" evidence="2">
    <location>
        <begin position="7"/>
        <end position="24"/>
    </location>
</feature>
<sequence length="291" mass="33015">MQCSRRILVAIFISIFIISSYVIYDYDSKVRVLLVSNADYRRMTDSLNVRLETLKSELKQSRSSHENVLSERDSTIRRMQEDSERLDHALSEEKKLKESEDAELEKLSRSHQRQINELNQLRSRLDSLSEVSVKLHHCEGQYEALLRMYHSLSDNFQELQDNSIQMEASKISKSSDQAGVLQPANRPGLDSNTSPHISSSSSSSASQKSNLVQPPKIAPIPHDNNGASLGTTCSCSRADDNDLNEDFNDDDTEYESYKKMNMKGPQHNNERDDVVFSHPAKLPPTKTTNSH</sequence>
<keyword evidence="4" id="KW-1185">Reference proteome</keyword>
<feature type="compositionally biased region" description="Polar residues" evidence="1">
    <location>
        <begin position="167"/>
        <end position="177"/>
    </location>
</feature>
<gene>
    <name evidence="3" type="ORF">LSAA_11106</name>
</gene>
<protein>
    <submittedName>
        <fullName evidence="3">(salmon louse) hypothetical protein</fullName>
    </submittedName>
</protein>
<reference evidence="3" key="1">
    <citation type="submission" date="2021-02" db="EMBL/GenBank/DDBJ databases">
        <authorList>
            <person name="Bekaert M."/>
        </authorList>
    </citation>
    <scope>NUCLEOTIDE SEQUENCE</scope>
    <source>
        <strain evidence="3">IoA-00</strain>
    </source>
</reference>
<feature type="compositionally biased region" description="Acidic residues" evidence="1">
    <location>
        <begin position="241"/>
        <end position="254"/>
    </location>
</feature>
<feature type="region of interest" description="Disordered" evidence="1">
    <location>
        <begin position="167"/>
        <end position="291"/>
    </location>
</feature>
<dbReference type="Proteomes" id="UP000675881">
    <property type="component" value="Chromosome 6"/>
</dbReference>
<evidence type="ECO:0000256" key="2">
    <source>
        <dbReference type="SAM" id="Phobius"/>
    </source>
</evidence>
<proteinExistence type="predicted"/>
<evidence type="ECO:0000313" key="3">
    <source>
        <dbReference type="EMBL" id="CAF2974338.1"/>
    </source>
</evidence>
<dbReference type="EMBL" id="HG994585">
    <property type="protein sequence ID" value="CAF2974338.1"/>
    <property type="molecule type" value="Genomic_DNA"/>
</dbReference>
<feature type="region of interest" description="Disordered" evidence="1">
    <location>
        <begin position="62"/>
        <end position="88"/>
    </location>
</feature>
<evidence type="ECO:0000256" key="1">
    <source>
        <dbReference type="SAM" id="MobiDB-lite"/>
    </source>
</evidence>
<evidence type="ECO:0000313" key="4">
    <source>
        <dbReference type="Proteomes" id="UP000675881"/>
    </source>
</evidence>
<feature type="compositionally biased region" description="Polar residues" evidence="1">
    <location>
        <begin position="225"/>
        <end position="235"/>
    </location>
</feature>
<keyword evidence="2" id="KW-1133">Transmembrane helix</keyword>
<feature type="compositionally biased region" description="Low complexity" evidence="1">
    <location>
        <begin position="191"/>
        <end position="209"/>
    </location>
</feature>
<dbReference type="AlphaFoldDB" id="A0A7R8CZC0"/>
<keyword evidence="2" id="KW-0812">Transmembrane</keyword>
<organism evidence="3 4">
    <name type="scientific">Lepeophtheirus salmonis</name>
    <name type="common">Salmon louse</name>
    <name type="synonym">Caligus salmonis</name>
    <dbReference type="NCBI Taxonomy" id="72036"/>
    <lineage>
        <taxon>Eukaryota</taxon>
        <taxon>Metazoa</taxon>
        <taxon>Ecdysozoa</taxon>
        <taxon>Arthropoda</taxon>
        <taxon>Crustacea</taxon>
        <taxon>Multicrustacea</taxon>
        <taxon>Hexanauplia</taxon>
        <taxon>Copepoda</taxon>
        <taxon>Siphonostomatoida</taxon>
        <taxon>Caligidae</taxon>
        <taxon>Lepeophtheirus</taxon>
    </lineage>
</organism>
<accession>A0A7R8CZC0</accession>